<evidence type="ECO:0000313" key="1">
    <source>
        <dbReference type="EMBL" id="KAI3745221.1"/>
    </source>
</evidence>
<sequence length="111" mass="12537">MNNQDKCRTLNMLGLAKRVGARMLLASTSEVYGDPLVHPLVHPRDESYREMLTHCSQKISPFCCFTMMVEQVNGMSLNGQTGLYMSVFSSKLNGNLCIAIKQIILIIYSRY</sequence>
<evidence type="ECO:0000313" key="2">
    <source>
        <dbReference type="Proteomes" id="UP001056120"/>
    </source>
</evidence>
<dbReference type="Proteomes" id="UP001056120">
    <property type="component" value="Linkage Group LG19"/>
</dbReference>
<proteinExistence type="predicted"/>
<protein>
    <submittedName>
        <fullName evidence="1">Uncharacterized protein</fullName>
    </submittedName>
</protein>
<comment type="caution">
    <text evidence="1">The sequence shown here is derived from an EMBL/GenBank/DDBJ whole genome shotgun (WGS) entry which is preliminary data.</text>
</comment>
<organism evidence="1 2">
    <name type="scientific">Smallanthus sonchifolius</name>
    <dbReference type="NCBI Taxonomy" id="185202"/>
    <lineage>
        <taxon>Eukaryota</taxon>
        <taxon>Viridiplantae</taxon>
        <taxon>Streptophyta</taxon>
        <taxon>Embryophyta</taxon>
        <taxon>Tracheophyta</taxon>
        <taxon>Spermatophyta</taxon>
        <taxon>Magnoliopsida</taxon>
        <taxon>eudicotyledons</taxon>
        <taxon>Gunneridae</taxon>
        <taxon>Pentapetalae</taxon>
        <taxon>asterids</taxon>
        <taxon>campanulids</taxon>
        <taxon>Asterales</taxon>
        <taxon>Asteraceae</taxon>
        <taxon>Asteroideae</taxon>
        <taxon>Heliantheae alliance</taxon>
        <taxon>Millerieae</taxon>
        <taxon>Smallanthus</taxon>
    </lineage>
</organism>
<name>A0ACB9DFI4_9ASTR</name>
<reference evidence="2" key="1">
    <citation type="journal article" date="2022" name="Mol. Ecol. Resour.">
        <title>The genomes of chicory, endive, great burdock and yacon provide insights into Asteraceae palaeo-polyploidization history and plant inulin production.</title>
        <authorList>
            <person name="Fan W."/>
            <person name="Wang S."/>
            <person name="Wang H."/>
            <person name="Wang A."/>
            <person name="Jiang F."/>
            <person name="Liu H."/>
            <person name="Zhao H."/>
            <person name="Xu D."/>
            <person name="Zhang Y."/>
        </authorList>
    </citation>
    <scope>NUCLEOTIDE SEQUENCE [LARGE SCALE GENOMIC DNA]</scope>
    <source>
        <strain evidence="2">cv. Yunnan</strain>
    </source>
</reference>
<gene>
    <name evidence="1" type="ORF">L1987_58329</name>
</gene>
<keyword evidence="2" id="KW-1185">Reference proteome</keyword>
<accession>A0ACB9DFI4</accession>
<dbReference type="EMBL" id="CM042036">
    <property type="protein sequence ID" value="KAI3745221.1"/>
    <property type="molecule type" value="Genomic_DNA"/>
</dbReference>
<reference evidence="1 2" key="2">
    <citation type="journal article" date="2022" name="Mol. Ecol. Resour.">
        <title>The genomes of chicory, endive, great burdock and yacon provide insights into Asteraceae paleo-polyploidization history and plant inulin production.</title>
        <authorList>
            <person name="Fan W."/>
            <person name="Wang S."/>
            <person name="Wang H."/>
            <person name="Wang A."/>
            <person name="Jiang F."/>
            <person name="Liu H."/>
            <person name="Zhao H."/>
            <person name="Xu D."/>
            <person name="Zhang Y."/>
        </authorList>
    </citation>
    <scope>NUCLEOTIDE SEQUENCE [LARGE SCALE GENOMIC DNA]</scope>
    <source>
        <strain evidence="2">cv. Yunnan</strain>
        <tissue evidence="1">Leaves</tissue>
    </source>
</reference>